<dbReference type="Pfam" id="PF21252">
    <property type="entry name" value="Glyco_hydro_109_C"/>
    <property type="match status" value="1"/>
</dbReference>
<feature type="domain" description="Gfo/Idh/MocA-like oxidoreductase N-terminal" evidence="6">
    <location>
        <begin position="57"/>
        <end position="182"/>
    </location>
</feature>
<dbReference type="PANTHER" id="PTHR43818:SF1">
    <property type="entry name" value="GLYCOSYL HYDROLASE FAMILY 109 PROTEIN"/>
    <property type="match status" value="1"/>
</dbReference>
<evidence type="ECO:0000256" key="2">
    <source>
        <dbReference type="ARBA" id="ARBA00009329"/>
    </source>
</evidence>
<comment type="similarity">
    <text evidence="2">Belongs to the Gfo/Idh/MocA family. Glycosyl hydrolase 109 subfamily.</text>
</comment>
<dbReference type="GO" id="GO:0016798">
    <property type="term" value="F:hydrolase activity, acting on glycosyl bonds"/>
    <property type="evidence" value="ECO:0007669"/>
    <property type="project" value="UniProtKB-KW"/>
</dbReference>
<evidence type="ECO:0000256" key="1">
    <source>
        <dbReference type="ARBA" id="ARBA00001911"/>
    </source>
</evidence>
<gene>
    <name evidence="8" type="ORF">SDC9_73014</name>
</gene>
<dbReference type="EMBL" id="VSSQ01004752">
    <property type="protein sequence ID" value="MPM26510.1"/>
    <property type="molecule type" value="Genomic_DNA"/>
</dbReference>
<dbReference type="PROSITE" id="PS51257">
    <property type="entry name" value="PROKAR_LIPOPROTEIN"/>
    <property type="match status" value="1"/>
</dbReference>
<evidence type="ECO:0000256" key="3">
    <source>
        <dbReference type="ARBA" id="ARBA00022801"/>
    </source>
</evidence>
<dbReference type="SUPFAM" id="SSF51735">
    <property type="entry name" value="NAD(P)-binding Rossmann-fold domains"/>
    <property type="match status" value="1"/>
</dbReference>
<dbReference type="InterPro" id="IPR000683">
    <property type="entry name" value="Gfo/Idh/MocA-like_OxRdtase_N"/>
</dbReference>
<dbReference type="PANTHER" id="PTHR43818">
    <property type="entry name" value="BCDNA.GH03377"/>
    <property type="match status" value="1"/>
</dbReference>
<evidence type="ECO:0000259" key="6">
    <source>
        <dbReference type="Pfam" id="PF01408"/>
    </source>
</evidence>
<dbReference type="GO" id="GO:0000166">
    <property type="term" value="F:nucleotide binding"/>
    <property type="evidence" value="ECO:0007669"/>
    <property type="project" value="InterPro"/>
</dbReference>
<accession>A0A644YDD3</accession>
<dbReference type="InterPro" id="IPR049303">
    <property type="entry name" value="Glyco_hydro_109_C"/>
</dbReference>
<dbReference type="InterPro" id="IPR050463">
    <property type="entry name" value="Gfo/Idh/MocA_oxidrdct_glycsds"/>
</dbReference>
<keyword evidence="3 8" id="KW-0378">Hydrolase</keyword>
<dbReference type="AlphaFoldDB" id="A0A644YDD3"/>
<protein>
    <submittedName>
        <fullName evidence="8">Glycosyl hydrolase family 109 protein 1</fullName>
        <ecNumber evidence="8">3.2.1.-</ecNumber>
    </submittedName>
</protein>
<dbReference type="Gene3D" id="3.40.50.720">
    <property type="entry name" value="NAD(P)-binding Rossmann-like Domain"/>
    <property type="match status" value="1"/>
</dbReference>
<keyword evidence="5 8" id="KW-0326">Glycosidase</keyword>
<name>A0A644YDD3_9ZZZZ</name>
<evidence type="ECO:0000256" key="5">
    <source>
        <dbReference type="ARBA" id="ARBA00023295"/>
    </source>
</evidence>
<comment type="cofactor">
    <cofactor evidence="1">
        <name>NAD(+)</name>
        <dbReference type="ChEBI" id="CHEBI:57540"/>
    </cofactor>
</comment>
<keyword evidence="4" id="KW-0520">NAD</keyword>
<evidence type="ECO:0000259" key="7">
    <source>
        <dbReference type="Pfam" id="PF21252"/>
    </source>
</evidence>
<evidence type="ECO:0000313" key="8">
    <source>
        <dbReference type="EMBL" id="MPM26510.1"/>
    </source>
</evidence>
<dbReference type="Gene3D" id="3.30.360.10">
    <property type="entry name" value="Dihydrodipicolinate Reductase, domain 2"/>
    <property type="match status" value="1"/>
</dbReference>
<proteinExistence type="inferred from homology"/>
<sequence>MKPIYLKFHLLLYIVIFSVSCTVTKQNGIKMIELKEPKRPAGQENVLQLAVDPIPTVRIGFIGVGNRGGAALSRYVHLEGVEIKALCDLKADMVKAGQSYIQKNNLPPATEYIGEDTWKEVCKRDDIDLIYICTDWLTHTPMAVYAMEQGKHVVIEVPAAVTVEECWQLVNTAEKTRKHCMMLENCVYDFFELTTLNMAQQGVFGELVHGEGAYIHDLRYQSKNKESWRVKFYETYTGNPYPTHGFGPVCLAMNIHRGDKMNSLVSVSSDQFGLSAYLNEVFGNGSPESQKEHALGDMNTTIIRTAKGKTIMVQHDVTSPRPYSRLHTLSGTKGFAQKYPTPYIALEPEAHQFLPKERFDSLMKEYEHPFIKEIGEKAKKVGGHGGMDYIMDYRLIYCLRNGLPLDMDVYDAAEWSCLVELTKISTTNGGAPVKIPDFTRGDWNKLQKVKFF</sequence>
<comment type="caution">
    <text evidence="8">The sequence shown here is derived from an EMBL/GenBank/DDBJ whole genome shotgun (WGS) entry which is preliminary data.</text>
</comment>
<feature type="domain" description="Glycosyl hydrolase 109 C-terminal" evidence="7">
    <location>
        <begin position="193"/>
        <end position="349"/>
    </location>
</feature>
<organism evidence="8">
    <name type="scientific">bioreactor metagenome</name>
    <dbReference type="NCBI Taxonomy" id="1076179"/>
    <lineage>
        <taxon>unclassified sequences</taxon>
        <taxon>metagenomes</taxon>
        <taxon>ecological metagenomes</taxon>
    </lineage>
</organism>
<dbReference type="InterPro" id="IPR036291">
    <property type="entry name" value="NAD(P)-bd_dom_sf"/>
</dbReference>
<reference evidence="8" key="1">
    <citation type="submission" date="2019-08" db="EMBL/GenBank/DDBJ databases">
        <authorList>
            <person name="Kucharzyk K."/>
            <person name="Murdoch R.W."/>
            <person name="Higgins S."/>
            <person name="Loffler F."/>
        </authorList>
    </citation>
    <scope>NUCLEOTIDE SEQUENCE</scope>
</reference>
<evidence type="ECO:0000256" key="4">
    <source>
        <dbReference type="ARBA" id="ARBA00023027"/>
    </source>
</evidence>
<dbReference type="Pfam" id="PF01408">
    <property type="entry name" value="GFO_IDH_MocA"/>
    <property type="match status" value="1"/>
</dbReference>
<dbReference type="EC" id="3.2.1.-" evidence="8"/>